<reference evidence="1" key="1">
    <citation type="journal article" date="2014" name="Int. J. Syst. Evol. Microbiol.">
        <title>Complete genome sequence of Corynebacterium casei LMG S-19264T (=DSM 44701T), isolated from a smear-ripened cheese.</title>
        <authorList>
            <consortium name="US DOE Joint Genome Institute (JGI-PGF)"/>
            <person name="Walter F."/>
            <person name="Albersmeier A."/>
            <person name="Kalinowski J."/>
            <person name="Ruckert C."/>
        </authorList>
    </citation>
    <scope>NUCLEOTIDE SEQUENCE</scope>
    <source>
        <strain evidence="1">KCTC 12113</strain>
    </source>
</reference>
<dbReference type="RefSeq" id="WP_026812131.1">
    <property type="nucleotide sequence ID" value="NZ_BMWP01000005.1"/>
</dbReference>
<evidence type="ECO:0000313" key="1">
    <source>
        <dbReference type="EMBL" id="GGW26780.1"/>
    </source>
</evidence>
<proteinExistence type="predicted"/>
<gene>
    <name evidence="1" type="ORF">GCM10007383_10050</name>
</gene>
<reference evidence="1" key="2">
    <citation type="submission" date="2020-09" db="EMBL/GenBank/DDBJ databases">
        <authorList>
            <person name="Sun Q."/>
            <person name="Kim S."/>
        </authorList>
    </citation>
    <scope>NUCLEOTIDE SEQUENCE</scope>
    <source>
        <strain evidence="1">KCTC 12113</strain>
    </source>
</reference>
<comment type="caution">
    <text evidence="1">The sequence shown here is derived from an EMBL/GenBank/DDBJ whole genome shotgun (WGS) entry which is preliminary data.</text>
</comment>
<evidence type="ECO:0000313" key="2">
    <source>
        <dbReference type="Proteomes" id="UP000634668"/>
    </source>
</evidence>
<dbReference type="Proteomes" id="UP000634668">
    <property type="component" value="Unassembled WGS sequence"/>
</dbReference>
<sequence length="78" mass="8925">MKIILIIGALGLFGFLLGKLMKHKSLYPFMPFQFNLRKRRDSFRKTMELLNKIAAKTIIETGTFREGLRGAKSNGPPR</sequence>
<accession>A0A918IR82</accession>
<name>A0A918IR82_9FLAO</name>
<protein>
    <submittedName>
        <fullName evidence="1">Uncharacterized protein</fullName>
    </submittedName>
</protein>
<organism evidence="1 2">
    <name type="scientific">Arenibacter certesii</name>
    <dbReference type="NCBI Taxonomy" id="228955"/>
    <lineage>
        <taxon>Bacteria</taxon>
        <taxon>Pseudomonadati</taxon>
        <taxon>Bacteroidota</taxon>
        <taxon>Flavobacteriia</taxon>
        <taxon>Flavobacteriales</taxon>
        <taxon>Flavobacteriaceae</taxon>
        <taxon>Arenibacter</taxon>
    </lineage>
</organism>
<dbReference type="AlphaFoldDB" id="A0A918IR82"/>
<dbReference type="EMBL" id="BMWP01000005">
    <property type="protein sequence ID" value="GGW26780.1"/>
    <property type="molecule type" value="Genomic_DNA"/>
</dbReference>
<keyword evidence="2" id="KW-1185">Reference proteome</keyword>